<dbReference type="InterPro" id="IPR029058">
    <property type="entry name" value="AB_hydrolase_fold"/>
</dbReference>
<dbReference type="GO" id="GO:0016787">
    <property type="term" value="F:hydrolase activity"/>
    <property type="evidence" value="ECO:0007669"/>
    <property type="project" value="UniProtKB-KW"/>
</dbReference>
<comment type="caution">
    <text evidence="3">The sequence shown here is derived from an EMBL/GenBank/DDBJ whole genome shotgun (WGS) entry which is preliminary data.</text>
</comment>
<evidence type="ECO:0000256" key="1">
    <source>
        <dbReference type="SAM" id="SignalP"/>
    </source>
</evidence>
<dbReference type="EMBL" id="JASBRG010000005">
    <property type="protein sequence ID" value="MDI3319902.1"/>
    <property type="molecule type" value="Genomic_DNA"/>
</dbReference>
<gene>
    <name evidence="3" type="ORF">QJ048_08970</name>
</gene>
<keyword evidence="1" id="KW-0732">Signal</keyword>
<feature type="domain" description="Dienelactone hydrolase" evidence="2">
    <location>
        <begin position="87"/>
        <end position="276"/>
    </location>
</feature>
<accession>A0ABT6RBF3</accession>
<feature type="signal peptide" evidence="1">
    <location>
        <begin position="1"/>
        <end position="24"/>
    </location>
</feature>
<dbReference type="Proteomes" id="UP001226434">
    <property type="component" value="Unassembled WGS sequence"/>
</dbReference>
<dbReference type="Pfam" id="PF01738">
    <property type="entry name" value="DLH"/>
    <property type="match status" value="1"/>
</dbReference>
<dbReference type="InterPro" id="IPR002925">
    <property type="entry name" value="Dienelactn_hydro"/>
</dbReference>
<dbReference type="PANTHER" id="PTHR46623">
    <property type="entry name" value="CARBOXYMETHYLENEBUTENOLIDASE-RELATED"/>
    <property type="match status" value="1"/>
</dbReference>
<dbReference type="SUPFAM" id="SSF53474">
    <property type="entry name" value="alpha/beta-Hydrolases"/>
    <property type="match status" value="1"/>
</dbReference>
<sequence length="279" mass="30989">MKRKIFTLLVILMPALGMSQTATNCCTASATEAYAQNGNDKAFVASHPEPLPFVYKTATGKDIYYKTSDGKEAHAWEVAAAKKTPYYLIVVHEWWGLNDYIKQETEKLANELGANAIAIDLYDKQVATTREDASKIMQTVTTERATAIIKGVYSYVGTGAKIFTVGWCFGGGWSLQAALMAGTQLRGCAMYYGAPEKDVEKLKTLNADVIGFFGNKDKWPSPAMVDEFVENMKKANKKLIVNRYDATHGFANPSNPDFNKEATEDAHKKMISFFKERIK</sequence>
<organism evidence="3 4">
    <name type="scientific">Pinibacter soli</name>
    <dbReference type="NCBI Taxonomy" id="3044211"/>
    <lineage>
        <taxon>Bacteria</taxon>
        <taxon>Pseudomonadati</taxon>
        <taxon>Bacteroidota</taxon>
        <taxon>Chitinophagia</taxon>
        <taxon>Chitinophagales</taxon>
        <taxon>Chitinophagaceae</taxon>
        <taxon>Pinibacter</taxon>
    </lineage>
</organism>
<keyword evidence="3" id="KW-0378">Hydrolase</keyword>
<evidence type="ECO:0000259" key="2">
    <source>
        <dbReference type="Pfam" id="PF01738"/>
    </source>
</evidence>
<feature type="chain" id="PRO_5046076425" evidence="1">
    <location>
        <begin position="25"/>
        <end position="279"/>
    </location>
</feature>
<evidence type="ECO:0000313" key="3">
    <source>
        <dbReference type="EMBL" id="MDI3319902.1"/>
    </source>
</evidence>
<proteinExistence type="predicted"/>
<dbReference type="InterPro" id="IPR051049">
    <property type="entry name" value="Dienelactone_hydrolase-like"/>
</dbReference>
<name>A0ABT6RBF3_9BACT</name>
<keyword evidence="4" id="KW-1185">Reference proteome</keyword>
<protein>
    <submittedName>
        <fullName evidence="3">Dienelactone hydrolase family protein</fullName>
    </submittedName>
</protein>
<dbReference type="Gene3D" id="3.40.50.1820">
    <property type="entry name" value="alpha/beta hydrolase"/>
    <property type="match status" value="1"/>
</dbReference>
<dbReference type="RefSeq" id="WP_282334004.1">
    <property type="nucleotide sequence ID" value="NZ_JASBRG010000005.1"/>
</dbReference>
<reference evidence="3 4" key="1">
    <citation type="submission" date="2023-05" db="EMBL/GenBank/DDBJ databases">
        <title>Genome sequence of Pinibacter sp. MAH-24.</title>
        <authorList>
            <person name="Huq M.A."/>
        </authorList>
    </citation>
    <scope>NUCLEOTIDE SEQUENCE [LARGE SCALE GENOMIC DNA]</scope>
    <source>
        <strain evidence="3 4">MAH-24</strain>
    </source>
</reference>
<evidence type="ECO:0000313" key="4">
    <source>
        <dbReference type="Proteomes" id="UP001226434"/>
    </source>
</evidence>
<dbReference type="PANTHER" id="PTHR46623:SF6">
    <property type="entry name" value="ALPHA_BETA-HYDROLASES SUPERFAMILY PROTEIN"/>
    <property type="match status" value="1"/>
</dbReference>